<dbReference type="InterPro" id="IPR009014">
    <property type="entry name" value="Transketo_C/PFOR_II"/>
</dbReference>
<dbReference type="SUPFAM" id="SSF52518">
    <property type="entry name" value="Thiamin diphosphate-binding fold (THDP-binding)"/>
    <property type="match status" value="1"/>
</dbReference>
<dbReference type="Pfam" id="PF02779">
    <property type="entry name" value="Transket_pyr"/>
    <property type="match status" value="1"/>
</dbReference>
<dbReference type="PANTHER" id="PTHR43257">
    <property type="entry name" value="PYRUVATE DEHYDROGENASE E1 COMPONENT BETA SUBUNIT"/>
    <property type="match status" value="1"/>
</dbReference>
<dbReference type="InterPro" id="IPR005475">
    <property type="entry name" value="Transketolase-like_Pyr-bd"/>
</dbReference>
<dbReference type="Gene3D" id="3.40.50.920">
    <property type="match status" value="1"/>
</dbReference>
<protein>
    <submittedName>
        <fullName evidence="5">Transketolase C-terminal domain-containing protein</fullName>
    </submittedName>
</protein>
<dbReference type="Gene3D" id="3.40.50.970">
    <property type="match status" value="1"/>
</dbReference>
<feature type="domain" description="Transketolase-like pyrimidine-binding" evidence="4">
    <location>
        <begin position="4"/>
        <end position="177"/>
    </location>
</feature>
<dbReference type="Pfam" id="PF02780">
    <property type="entry name" value="Transketolase_C"/>
    <property type="match status" value="1"/>
</dbReference>
<evidence type="ECO:0000313" key="6">
    <source>
        <dbReference type="Proteomes" id="UP001284601"/>
    </source>
</evidence>
<evidence type="ECO:0000259" key="4">
    <source>
        <dbReference type="SMART" id="SM00861"/>
    </source>
</evidence>
<dbReference type="InterPro" id="IPR029061">
    <property type="entry name" value="THDP-binding"/>
</dbReference>
<dbReference type="SUPFAM" id="SSF52922">
    <property type="entry name" value="TK C-terminal domain-like"/>
    <property type="match status" value="1"/>
</dbReference>
<dbReference type="Proteomes" id="UP001284601">
    <property type="component" value="Unassembled WGS sequence"/>
</dbReference>
<proteinExistence type="predicted"/>
<keyword evidence="3" id="KW-0786">Thiamine pyrophosphate</keyword>
<comment type="caution">
    <text evidence="5">The sequence shown here is derived from an EMBL/GenBank/DDBJ whole genome shotgun (WGS) entry which is preliminary data.</text>
</comment>
<gene>
    <name evidence="5" type="ORF">R7226_04450</name>
</gene>
<dbReference type="RefSeq" id="WP_318595834.1">
    <property type="nucleotide sequence ID" value="NZ_JAWSTH010000006.1"/>
</dbReference>
<name>A0ABU4HJT7_9ACTN</name>
<sequence>MARMRYQQALARALRDEMLRDPSVFVLGEDVRASLRGVTRGLAAELGEQRIIDTPISEQAFTGFAMGAALAGHRPVVEFQIPSLLFTAFEPIVNQAQKFRLMTGGQAKVPVTYIVPGSGARMGLAAQHSDHPYALFAQAGVKTVVPATASDAYGLFLASIRDDDPVVFFAPAAALGSREEVADDADAIPLGVGRVHRDGEDVTVVAVGHLVRDALKVAEALAESDGISVEVFDPRTVHPFDWDGLAASVRKTGRLVVIDDTNRTCGLAAEIVATAAEELADALVAPPRRITRADAPIPFAVELEVALLPSREQLAAAIRSVVTVPQEALR</sequence>
<dbReference type="SMART" id="SM00861">
    <property type="entry name" value="Transket_pyr"/>
    <property type="match status" value="1"/>
</dbReference>
<keyword evidence="2" id="KW-0560">Oxidoreductase</keyword>
<keyword evidence="6" id="KW-1185">Reference proteome</keyword>
<evidence type="ECO:0000256" key="1">
    <source>
        <dbReference type="ARBA" id="ARBA00001964"/>
    </source>
</evidence>
<evidence type="ECO:0000313" key="5">
    <source>
        <dbReference type="EMBL" id="MDW5593573.1"/>
    </source>
</evidence>
<evidence type="ECO:0000256" key="3">
    <source>
        <dbReference type="ARBA" id="ARBA00023052"/>
    </source>
</evidence>
<organism evidence="5 6">
    <name type="scientific">Conexibacter stalactiti</name>
    <dbReference type="NCBI Taxonomy" id="1940611"/>
    <lineage>
        <taxon>Bacteria</taxon>
        <taxon>Bacillati</taxon>
        <taxon>Actinomycetota</taxon>
        <taxon>Thermoleophilia</taxon>
        <taxon>Solirubrobacterales</taxon>
        <taxon>Conexibacteraceae</taxon>
        <taxon>Conexibacter</taxon>
    </lineage>
</organism>
<dbReference type="EMBL" id="JAWSTH010000006">
    <property type="protein sequence ID" value="MDW5593573.1"/>
    <property type="molecule type" value="Genomic_DNA"/>
</dbReference>
<evidence type="ECO:0000256" key="2">
    <source>
        <dbReference type="ARBA" id="ARBA00023002"/>
    </source>
</evidence>
<reference evidence="6" key="1">
    <citation type="submission" date="2023-07" db="EMBL/GenBank/DDBJ databases">
        <title>Conexibacter stalactiti sp. nov., isolated from stalactites in a lava cave and emended description of the genus Conexibacter.</title>
        <authorList>
            <person name="Lee S.D."/>
        </authorList>
    </citation>
    <scope>NUCLEOTIDE SEQUENCE [LARGE SCALE GENOMIC DNA]</scope>
    <source>
        <strain evidence="6">KCTC 39840</strain>
    </source>
</reference>
<accession>A0ABU4HJT7</accession>
<comment type="cofactor">
    <cofactor evidence="1">
        <name>thiamine diphosphate</name>
        <dbReference type="ChEBI" id="CHEBI:58937"/>
    </cofactor>
</comment>
<dbReference type="InterPro" id="IPR033248">
    <property type="entry name" value="Transketolase_C"/>
</dbReference>
<dbReference type="PANTHER" id="PTHR43257:SF2">
    <property type="entry name" value="PYRUVATE DEHYDROGENASE E1 COMPONENT SUBUNIT BETA"/>
    <property type="match status" value="1"/>
</dbReference>